<evidence type="ECO:0000313" key="1">
    <source>
        <dbReference type="EMBL" id="KAG5609990.1"/>
    </source>
</evidence>
<gene>
    <name evidence="1" type="ORF">H5410_021271</name>
</gene>
<comment type="caution">
    <text evidence="1">The sequence shown here is derived from an EMBL/GenBank/DDBJ whole genome shotgun (WGS) entry which is preliminary data.</text>
</comment>
<sequence>MFEVPAPYLHEHEVREYYYKMELLNDGGIQTTVKEVKIYLNEESLGIILVVPYEGIRSIESYKPSSSSLNGLPSVVI</sequence>
<organism evidence="1 2">
    <name type="scientific">Solanum commersonii</name>
    <name type="common">Commerson's wild potato</name>
    <name type="synonym">Commerson's nightshade</name>
    <dbReference type="NCBI Taxonomy" id="4109"/>
    <lineage>
        <taxon>Eukaryota</taxon>
        <taxon>Viridiplantae</taxon>
        <taxon>Streptophyta</taxon>
        <taxon>Embryophyta</taxon>
        <taxon>Tracheophyta</taxon>
        <taxon>Spermatophyta</taxon>
        <taxon>Magnoliopsida</taxon>
        <taxon>eudicotyledons</taxon>
        <taxon>Gunneridae</taxon>
        <taxon>Pentapetalae</taxon>
        <taxon>asterids</taxon>
        <taxon>lamiids</taxon>
        <taxon>Solanales</taxon>
        <taxon>Solanaceae</taxon>
        <taxon>Solanoideae</taxon>
        <taxon>Solaneae</taxon>
        <taxon>Solanum</taxon>
    </lineage>
</organism>
<dbReference type="Proteomes" id="UP000824120">
    <property type="component" value="Chromosome 4"/>
</dbReference>
<keyword evidence="2" id="KW-1185">Reference proteome</keyword>
<proteinExistence type="predicted"/>
<name>A0A9J5ZGP1_SOLCO</name>
<reference evidence="1 2" key="1">
    <citation type="submission" date="2020-09" db="EMBL/GenBank/DDBJ databases">
        <title>De no assembly of potato wild relative species, Solanum commersonii.</title>
        <authorList>
            <person name="Cho K."/>
        </authorList>
    </citation>
    <scope>NUCLEOTIDE SEQUENCE [LARGE SCALE GENOMIC DNA]</scope>
    <source>
        <strain evidence="1">LZ3.2</strain>
        <tissue evidence="1">Leaf</tissue>
    </source>
</reference>
<protein>
    <submittedName>
        <fullName evidence="1">Uncharacterized protein</fullName>
    </submittedName>
</protein>
<dbReference type="AlphaFoldDB" id="A0A9J5ZGP1"/>
<dbReference type="EMBL" id="JACXVP010000004">
    <property type="protein sequence ID" value="KAG5609990.1"/>
    <property type="molecule type" value="Genomic_DNA"/>
</dbReference>
<evidence type="ECO:0000313" key="2">
    <source>
        <dbReference type="Proteomes" id="UP000824120"/>
    </source>
</evidence>
<accession>A0A9J5ZGP1</accession>